<evidence type="ECO:0000256" key="2">
    <source>
        <dbReference type="ARBA" id="ARBA00022670"/>
    </source>
</evidence>
<dbReference type="InterPro" id="IPR000209">
    <property type="entry name" value="Peptidase_S8/S53_dom"/>
</dbReference>
<evidence type="ECO:0000313" key="7">
    <source>
        <dbReference type="EMBL" id="KAK6343940.1"/>
    </source>
</evidence>
<keyword evidence="2" id="KW-0645">Protease</keyword>
<feature type="region of interest" description="Disordered" evidence="5">
    <location>
        <begin position="1"/>
        <end position="31"/>
    </location>
</feature>
<feature type="domain" description="Peptidase S8/S53" evidence="6">
    <location>
        <begin position="690"/>
        <end position="937"/>
    </location>
</feature>
<dbReference type="Pfam" id="PF00082">
    <property type="entry name" value="Peptidase_S8"/>
    <property type="match status" value="1"/>
</dbReference>
<evidence type="ECO:0000256" key="3">
    <source>
        <dbReference type="ARBA" id="ARBA00022801"/>
    </source>
</evidence>
<dbReference type="PRINTS" id="PR00723">
    <property type="entry name" value="SUBTILISIN"/>
</dbReference>
<evidence type="ECO:0000259" key="6">
    <source>
        <dbReference type="Pfam" id="PF00082"/>
    </source>
</evidence>
<dbReference type="InterPro" id="IPR015500">
    <property type="entry name" value="Peptidase_S8_subtilisin-rel"/>
</dbReference>
<reference evidence="7 8" key="1">
    <citation type="submission" date="2019-10" db="EMBL/GenBank/DDBJ databases">
        <authorList>
            <person name="Palmer J.M."/>
        </authorList>
    </citation>
    <scope>NUCLEOTIDE SEQUENCE [LARGE SCALE GENOMIC DNA]</scope>
    <source>
        <strain evidence="7 8">TWF696</strain>
    </source>
</reference>
<dbReference type="GO" id="GO:0006508">
    <property type="term" value="P:proteolysis"/>
    <property type="evidence" value="ECO:0007669"/>
    <property type="project" value="UniProtKB-KW"/>
</dbReference>
<sequence>MPAAGSVYGLESSDSESEPEDYSSLKPKSRGDDIYAKFQRLVNEKAPPTDDPDAQAKEFKQAAVDFFKQNLQTLDTSSRDYLPAEILHKMAKEVLSKKSDAKLRTCYREFLAQILKKYPSALNHISKDKNGPKLTPLQTAFKNTNGSFLMQVFTVRKSGGLKELESYFETPSPQEGNCFHFAATLHVKYLEKMIKVYKNSTKAFAAQDVDGNTPLHLATIAACTTDQPEQQQNDFERVKILIQKFPRALLTKNCSREHNGAQHTPYQARIAELRQQAKATGQMPKVDKSTSAMAVVDDNALYAKDEVAAYIRDYCITEFDNRDNVITALYQIGEERHIEFDLISLPHKTISTSYLKSLSGHLKFENVLRYVALPQLSVKDDIDLFKIAKTEETRRLLAIEKRQGAMGLKDAKNVFDWLYLNNVRRILRVIVVDNGENSHTDEVIINSLQRFKVETWDWRRMDLSADVIHQAAGSSVKRISLYFSGNLTVLNAWGSPDGFANKDRFPRLEALKVYYQRGLESQARLAKSLDQFKTRIKKAFRGELEVSSQMQELAEKILSEINVVPADDVSVGDNQDAKNGVAQRPVKEKPLLSNDPIDQATLERYIGYLMLQRWHEQHGQMQQIYNGENASKREISVELISEKKTNPDSAAQLIIREERNHAWIETMKNFAENFIMRLPDPVGDMYGPPVKIAVLDNGIDAALPIFHGKIAAGTSFAPYPYSRDLINAYFAPSDDHGTIMASLICTVCPRVQLYVARLDEGSSVDGRRQITAKSAAAAVEWATNNNVDIISMSWTIEIFGEGAAGKQKMHQVSEEHDDMDGSETFAERVQNESPDIKLLTKAIKAARDKNILLFASASDQGSASSRHCYPARAGGCITIGAATETGEMCAWVHPTQAKFCCPGVNVPFKKANENTPKPQSGSSVATALAAGLAGLLLFCDRLLYKEKSILKSKKNMGTAFENLATGTDKQFPRVDDFFKKDLNTLDSWLVQDENGGLSDRGRLGLKTMMNKIIDPKFRP</sequence>
<comment type="caution">
    <text evidence="7">The sequence shown here is derived from an EMBL/GenBank/DDBJ whole genome shotgun (WGS) entry which is preliminary data.</text>
</comment>
<dbReference type="EMBL" id="JAVHNQ010000006">
    <property type="protein sequence ID" value="KAK6343940.1"/>
    <property type="molecule type" value="Genomic_DNA"/>
</dbReference>
<protein>
    <recommendedName>
        <fullName evidence="6">Peptidase S8/S53 domain-containing protein</fullName>
    </recommendedName>
</protein>
<dbReference type="InterPro" id="IPR050131">
    <property type="entry name" value="Peptidase_S8_subtilisin-like"/>
</dbReference>
<evidence type="ECO:0000313" key="8">
    <source>
        <dbReference type="Proteomes" id="UP001375240"/>
    </source>
</evidence>
<dbReference type="PANTHER" id="PTHR43806:SF58">
    <property type="entry name" value="ALKALINE PROTEASE 1-RELATED"/>
    <property type="match status" value="1"/>
</dbReference>
<dbReference type="PANTHER" id="PTHR43806">
    <property type="entry name" value="PEPTIDASE S8"/>
    <property type="match status" value="1"/>
</dbReference>
<dbReference type="Proteomes" id="UP001375240">
    <property type="component" value="Unassembled WGS sequence"/>
</dbReference>
<dbReference type="GO" id="GO:0004252">
    <property type="term" value="F:serine-type endopeptidase activity"/>
    <property type="evidence" value="ECO:0007669"/>
    <property type="project" value="InterPro"/>
</dbReference>
<keyword evidence="3" id="KW-0378">Hydrolase</keyword>
<dbReference type="AlphaFoldDB" id="A0AAV9ULK9"/>
<comment type="similarity">
    <text evidence="1">Belongs to the peptidase S8 family.</text>
</comment>
<proteinExistence type="inferred from homology"/>
<evidence type="ECO:0000256" key="4">
    <source>
        <dbReference type="ARBA" id="ARBA00022825"/>
    </source>
</evidence>
<keyword evidence="4" id="KW-0720">Serine protease</keyword>
<organism evidence="7 8">
    <name type="scientific">Orbilia brochopaga</name>
    <dbReference type="NCBI Taxonomy" id="3140254"/>
    <lineage>
        <taxon>Eukaryota</taxon>
        <taxon>Fungi</taxon>
        <taxon>Dikarya</taxon>
        <taxon>Ascomycota</taxon>
        <taxon>Pezizomycotina</taxon>
        <taxon>Orbiliomycetes</taxon>
        <taxon>Orbiliales</taxon>
        <taxon>Orbiliaceae</taxon>
        <taxon>Orbilia</taxon>
    </lineage>
</organism>
<gene>
    <name evidence="7" type="ORF">TWF696_007593</name>
</gene>
<dbReference type="Gene3D" id="3.40.50.200">
    <property type="entry name" value="Peptidase S8/S53 domain"/>
    <property type="match status" value="1"/>
</dbReference>
<name>A0AAV9ULK9_9PEZI</name>
<keyword evidence="8" id="KW-1185">Reference proteome</keyword>
<evidence type="ECO:0000256" key="1">
    <source>
        <dbReference type="ARBA" id="ARBA00011073"/>
    </source>
</evidence>
<dbReference type="SUPFAM" id="SSF52743">
    <property type="entry name" value="Subtilisin-like"/>
    <property type="match status" value="1"/>
</dbReference>
<accession>A0AAV9ULK9</accession>
<dbReference type="InterPro" id="IPR036852">
    <property type="entry name" value="Peptidase_S8/S53_dom_sf"/>
</dbReference>
<evidence type="ECO:0000256" key="5">
    <source>
        <dbReference type="SAM" id="MobiDB-lite"/>
    </source>
</evidence>